<protein>
    <submittedName>
        <fullName evidence="1">Uncharacterized protein</fullName>
    </submittedName>
</protein>
<gene>
    <name evidence="1" type="ORF">EVAR_8338_1</name>
</gene>
<accession>A0A4C1VFQ0</accession>
<dbReference type="AlphaFoldDB" id="A0A4C1VFQ0"/>
<dbReference type="EMBL" id="BGZK01000319">
    <property type="protein sequence ID" value="GBP36505.1"/>
    <property type="molecule type" value="Genomic_DNA"/>
</dbReference>
<sequence length="81" mass="9012">MLEYGLINPLERHLKTTDRLIARKPNYFLSEIGRRPPPHAAAKKWCVRRDNARPLGAARPDTSLARSCVGTMATSEAGARL</sequence>
<comment type="caution">
    <text evidence="1">The sequence shown here is derived from an EMBL/GenBank/DDBJ whole genome shotgun (WGS) entry which is preliminary data.</text>
</comment>
<evidence type="ECO:0000313" key="1">
    <source>
        <dbReference type="EMBL" id="GBP36505.1"/>
    </source>
</evidence>
<organism evidence="1 2">
    <name type="scientific">Eumeta variegata</name>
    <name type="common">Bagworm moth</name>
    <name type="synonym">Eumeta japonica</name>
    <dbReference type="NCBI Taxonomy" id="151549"/>
    <lineage>
        <taxon>Eukaryota</taxon>
        <taxon>Metazoa</taxon>
        <taxon>Ecdysozoa</taxon>
        <taxon>Arthropoda</taxon>
        <taxon>Hexapoda</taxon>
        <taxon>Insecta</taxon>
        <taxon>Pterygota</taxon>
        <taxon>Neoptera</taxon>
        <taxon>Endopterygota</taxon>
        <taxon>Lepidoptera</taxon>
        <taxon>Glossata</taxon>
        <taxon>Ditrysia</taxon>
        <taxon>Tineoidea</taxon>
        <taxon>Psychidae</taxon>
        <taxon>Oiketicinae</taxon>
        <taxon>Eumeta</taxon>
    </lineage>
</organism>
<proteinExistence type="predicted"/>
<keyword evidence="2" id="KW-1185">Reference proteome</keyword>
<reference evidence="1 2" key="1">
    <citation type="journal article" date="2019" name="Commun. Biol.">
        <title>The bagworm genome reveals a unique fibroin gene that provides high tensile strength.</title>
        <authorList>
            <person name="Kono N."/>
            <person name="Nakamura H."/>
            <person name="Ohtoshi R."/>
            <person name="Tomita M."/>
            <person name="Numata K."/>
            <person name="Arakawa K."/>
        </authorList>
    </citation>
    <scope>NUCLEOTIDE SEQUENCE [LARGE SCALE GENOMIC DNA]</scope>
</reference>
<evidence type="ECO:0000313" key="2">
    <source>
        <dbReference type="Proteomes" id="UP000299102"/>
    </source>
</evidence>
<name>A0A4C1VFQ0_EUMVA</name>
<dbReference type="Proteomes" id="UP000299102">
    <property type="component" value="Unassembled WGS sequence"/>
</dbReference>